<reference evidence="3 4" key="1">
    <citation type="submission" date="2019-04" db="EMBL/GenBank/DDBJ databases">
        <authorList>
            <consortium name="DOE Joint Genome Institute"/>
            <person name="Mondo S."/>
            <person name="Kjaerbolling I."/>
            <person name="Vesth T."/>
            <person name="Frisvad J.C."/>
            <person name="Nybo J.L."/>
            <person name="Theobald S."/>
            <person name="Kildgaard S."/>
            <person name="Isbrandt T."/>
            <person name="Kuo A."/>
            <person name="Sato A."/>
            <person name="Lyhne E.K."/>
            <person name="Kogle M.E."/>
            <person name="Wiebenga A."/>
            <person name="Kun R.S."/>
            <person name="Lubbers R.J."/>
            <person name="Makela M.R."/>
            <person name="Barry K."/>
            <person name="Chovatia M."/>
            <person name="Clum A."/>
            <person name="Daum C."/>
            <person name="Haridas S."/>
            <person name="He G."/>
            <person name="LaButti K."/>
            <person name="Lipzen A."/>
            <person name="Riley R."/>
            <person name="Salamov A."/>
            <person name="Simmons B.A."/>
            <person name="Magnuson J.K."/>
            <person name="Henrissat B."/>
            <person name="Mortensen U.H."/>
            <person name="Larsen T.O."/>
            <person name="Devries R.P."/>
            <person name="Grigoriev I.V."/>
            <person name="Machida M."/>
            <person name="Baker S.E."/>
            <person name="Andersen M.R."/>
            <person name="Cantor M.N."/>
            <person name="Hua S.X."/>
        </authorList>
    </citation>
    <scope>NUCLEOTIDE SEQUENCE [LARGE SCALE GENOMIC DNA]</scope>
    <source>
        <strain evidence="3 4">CBS 117616</strain>
    </source>
</reference>
<gene>
    <name evidence="3" type="ORF">BDV36DRAFT_244308</name>
</gene>
<sequence>MSTTQDAPIPLTTTFKPPNSCFNELWWYSTSGTIWMNLGPTDTAGCLPSGWATSSYFSPGICPSGYGVATTGLVDWGTSTESVATCCPIVGSNTYTVRPSTVTPYQSTLGTEVCVWGPKSDVMTTYNYTWSGKDGSPSSTSDSMIFPDYFNAYGIEIRWKSTDFSDLPATASATATQDTSATSTSSQSSASSDSSSKLSSGAKAGIGVGVAAGVIAVIILALFLWFQRRKARQGGSVPIPENSQDIYLPNVGRSDGHAYDAQQGGAQVAELSTARNTPFIYQKAELSAETQRDRRYELE</sequence>
<dbReference type="Proteomes" id="UP000325395">
    <property type="component" value="Unassembled WGS sequence"/>
</dbReference>
<evidence type="ECO:0000313" key="3">
    <source>
        <dbReference type="EMBL" id="KAE8422916.1"/>
    </source>
</evidence>
<keyword evidence="2" id="KW-1133">Transmembrane helix</keyword>
<evidence type="ECO:0000313" key="4">
    <source>
        <dbReference type="Proteomes" id="UP000325395"/>
    </source>
</evidence>
<dbReference type="CDD" id="cd12087">
    <property type="entry name" value="TM_EGFR-like"/>
    <property type="match status" value="1"/>
</dbReference>
<keyword evidence="2" id="KW-0472">Membrane</keyword>
<evidence type="ECO:0008006" key="5">
    <source>
        <dbReference type="Google" id="ProtNLM"/>
    </source>
</evidence>
<protein>
    <recommendedName>
        <fullName evidence="5">Mid2 domain-containing protein</fullName>
    </recommendedName>
</protein>
<keyword evidence="2" id="KW-0812">Transmembrane</keyword>
<feature type="transmembrane region" description="Helical" evidence="2">
    <location>
        <begin position="204"/>
        <end position="226"/>
    </location>
</feature>
<name>A0ABQ6X2P6_9EURO</name>
<accession>A0ABQ6X2P6</accession>
<dbReference type="EMBL" id="ML735691">
    <property type="protein sequence ID" value="KAE8422916.1"/>
    <property type="molecule type" value="Genomic_DNA"/>
</dbReference>
<feature type="region of interest" description="Disordered" evidence="1">
    <location>
        <begin position="173"/>
        <end position="196"/>
    </location>
</feature>
<organism evidence="3 4">
    <name type="scientific">Aspergillus pseudocaelatus</name>
    <dbReference type="NCBI Taxonomy" id="1825620"/>
    <lineage>
        <taxon>Eukaryota</taxon>
        <taxon>Fungi</taxon>
        <taxon>Dikarya</taxon>
        <taxon>Ascomycota</taxon>
        <taxon>Pezizomycotina</taxon>
        <taxon>Eurotiomycetes</taxon>
        <taxon>Eurotiomycetidae</taxon>
        <taxon>Eurotiales</taxon>
        <taxon>Aspergillaceae</taxon>
        <taxon>Aspergillus</taxon>
        <taxon>Aspergillus subgen. Circumdati</taxon>
    </lineage>
</organism>
<evidence type="ECO:0000256" key="1">
    <source>
        <dbReference type="SAM" id="MobiDB-lite"/>
    </source>
</evidence>
<keyword evidence="4" id="KW-1185">Reference proteome</keyword>
<evidence type="ECO:0000256" key="2">
    <source>
        <dbReference type="SAM" id="Phobius"/>
    </source>
</evidence>
<proteinExistence type="predicted"/>